<reference evidence="2" key="1">
    <citation type="journal article" date="2023" name="bioRxiv">
        <title>Complete genome of the Medicago anthracnose fungus, Colletotrichum destructivum, reveals a mini-chromosome-like region within a core chromosome.</title>
        <authorList>
            <person name="Lapalu N."/>
            <person name="Simon A."/>
            <person name="Lu A."/>
            <person name="Plaumann P.-L."/>
            <person name="Amselem J."/>
            <person name="Pigne S."/>
            <person name="Auger A."/>
            <person name="Koch C."/>
            <person name="Dallery J.-F."/>
            <person name="O'Connell R.J."/>
        </authorList>
    </citation>
    <scope>NUCLEOTIDE SEQUENCE [LARGE SCALE GENOMIC DNA]</scope>
    <source>
        <strain evidence="2">CBS 520.97</strain>
    </source>
</reference>
<dbReference type="KEGG" id="cdet:87946865"/>
<gene>
    <name evidence="1" type="ORF">CDEST_10363</name>
</gene>
<sequence>MYKKSIMSPTSRYRVSAIFTSLCAYPSVSSELPDKRSTVNSHSFSAMHFSILPLITALYVSSVTAETFLQIGDACAAIGDRRWQSNCNAADTDSCRIMCSDKCQTDQGRWMATPKGDCDCYCN</sequence>
<evidence type="ECO:0000313" key="2">
    <source>
        <dbReference type="Proteomes" id="UP001322277"/>
    </source>
</evidence>
<keyword evidence="2" id="KW-1185">Reference proteome</keyword>
<evidence type="ECO:0000313" key="1">
    <source>
        <dbReference type="EMBL" id="WQF85349.1"/>
    </source>
</evidence>
<dbReference type="RefSeq" id="XP_062782572.1">
    <property type="nucleotide sequence ID" value="XM_062926521.1"/>
</dbReference>
<dbReference type="AlphaFoldDB" id="A0AAX4IPJ4"/>
<dbReference type="GeneID" id="87946865"/>
<accession>A0AAX4IPJ4</accession>
<organism evidence="1 2">
    <name type="scientific">Colletotrichum destructivum</name>
    <dbReference type="NCBI Taxonomy" id="34406"/>
    <lineage>
        <taxon>Eukaryota</taxon>
        <taxon>Fungi</taxon>
        <taxon>Dikarya</taxon>
        <taxon>Ascomycota</taxon>
        <taxon>Pezizomycotina</taxon>
        <taxon>Sordariomycetes</taxon>
        <taxon>Hypocreomycetidae</taxon>
        <taxon>Glomerellales</taxon>
        <taxon>Glomerellaceae</taxon>
        <taxon>Colletotrichum</taxon>
        <taxon>Colletotrichum destructivum species complex</taxon>
    </lineage>
</organism>
<name>A0AAX4IPJ4_9PEZI</name>
<dbReference type="Proteomes" id="UP001322277">
    <property type="component" value="Chromosome 6"/>
</dbReference>
<proteinExistence type="predicted"/>
<protein>
    <submittedName>
        <fullName evidence="1">Uncharacterized protein</fullName>
    </submittedName>
</protein>
<dbReference type="EMBL" id="CP137310">
    <property type="protein sequence ID" value="WQF85349.1"/>
    <property type="molecule type" value="Genomic_DNA"/>
</dbReference>